<evidence type="ECO:0000313" key="3">
    <source>
        <dbReference type="Proteomes" id="UP000325440"/>
    </source>
</evidence>
<dbReference type="Proteomes" id="UP000325440">
    <property type="component" value="Unassembled WGS sequence"/>
</dbReference>
<dbReference type="AlphaFoldDB" id="A0A5E4LZM7"/>
<feature type="region of interest" description="Disordered" evidence="1">
    <location>
        <begin position="61"/>
        <end position="88"/>
    </location>
</feature>
<gene>
    <name evidence="2" type="ORF">CINCED_3A022003</name>
</gene>
<keyword evidence="3" id="KW-1185">Reference proteome</keyword>
<evidence type="ECO:0000256" key="1">
    <source>
        <dbReference type="SAM" id="MobiDB-lite"/>
    </source>
</evidence>
<dbReference type="EMBL" id="CABPRJ010000001">
    <property type="protein sequence ID" value="VVC24128.1"/>
    <property type="molecule type" value="Genomic_DNA"/>
</dbReference>
<protein>
    <submittedName>
        <fullName evidence="2">Uncharacterized protein</fullName>
    </submittedName>
</protein>
<feature type="region of interest" description="Disordered" evidence="1">
    <location>
        <begin position="1"/>
        <end position="21"/>
    </location>
</feature>
<accession>A0A5E4LZM7</accession>
<sequence length="88" mass="9994">MPIVTSMLPKLPKEKPSLNKNQSSCEIIMKISEPSVFSRVSTAPSPMEIYERKHNLWNEMNEHESGEGVDAEQNINENRAYSSSLDKD</sequence>
<feature type="compositionally biased region" description="Polar residues" evidence="1">
    <location>
        <begin position="73"/>
        <end position="88"/>
    </location>
</feature>
<evidence type="ECO:0000313" key="2">
    <source>
        <dbReference type="EMBL" id="VVC24128.1"/>
    </source>
</evidence>
<reference evidence="2 3" key="1">
    <citation type="submission" date="2019-08" db="EMBL/GenBank/DDBJ databases">
        <authorList>
            <person name="Alioto T."/>
            <person name="Alioto T."/>
            <person name="Gomez Garrido J."/>
        </authorList>
    </citation>
    <scope>NUCLEOTIDE SEQUENCE [LARGE SCALE GENOMIC DNA]</scope>
</reference>
<proteinExistence type="predicted"/>
<organism evidence="2 3">
    <name type="scientific">Cinara cedri</name>
    <dbReference type="NCBI Taxonomy" id="506608"/>
    <lineage>
        <taxon>Eukaryota</taxon>
        <taxon>Metazoa</taxon>
        <taxon>Ecdysozoa</taxon>
        <taxon>Arthropoda</taxon>
        <taxon>Hexapoda</taxon>
        <taxon>Insecta</taxon>
        <taxon>Pterygota</taxon>
        <taxon>Neoptera</taxon>
        <taxon>Paraneoptera</taxon>
        <taxon>Hemiptera</taxon>
        <taxon>Sternorrhyncha</taxon>
        <taxon>Aphidomorpha</taxon>
        <taxon>Aphidoidea</taxon>
        <taxon>Aphididae</taxon>
        <taxon>Lachninae</taxon>
        <taxon>Cinara</taxon>
    </lineage>
</organism>
<name>A0A5E4LZM7_9HEMI</name>